<proteinExistence type="predicted"/>
<dbReference type="Proteomes" id="UP000321026">
    <property type="component" value="Unassembled WGS sequence"/>
</dbReference>
<reference evidence="2 3" key="1">
    <citation type="submission" date="2018-09" db="EMBL/GenBank/DDBJ databases">
        <title>Metagenome Assembled Genomes from an Advanced Water Purification Facility.</title>
        <authorList>
            <person name="Stamps B.W."/>
            <person name="Spear J.R."/>
        </authorList>
    </citation>
    <scope>NUCLEOTIDE SEQUENCE [LARGE SCALE GENOMIC DNA]</scope>
    <source>
        <strain evidence="2">Bin_63_2</strain>
    </source>
</reference>
<organism evidence="2 3">
    <name type="scientific">Candidatus Dojkabacteria bacterium</name>
    <dbReference type="NCBI Taxonomy" id="2099670"/>
    <lineage>
        <taxon>Bacteria</taxon>
        <taxon>Candidatus Dojkabacteria</taxon>
    </lineage>
</organism>
<name>A0A5C7J9Y3_9BACT</name>
<evidence type="ECO:0000256" key="1">
    <source>
        <dbReference type="SAM" id="Phobius"/>
    </source>
</evidence>
<keyword evidence="1" id="KW-1133">Transmembrane helix</keyword>
<keyword evidence="1" id="KW-0812">Transmembrane</keyword>
<protein>
    <submittedName>
        <fullName evidence="2">Uncharacterized protein</fullName>
    </submittedName>
</protein>
<evidence type="ECO:0000313" key="2">
    <source>
        <dbReference type="EMBL" id="TXG78287.1"/>
    </source>
</evidence>
<keyword evidence="1" id="KW-0472">Membrane</keyword>
<feature type="transmembrane region" description="Helical" evidence="1">
    <location>
        <begin position="81"/>
        <end position="102"/>
    </location>
</feature>
<gene>
    <name evidence="2" type="ORF">E6Q11_01435</name>
</gene>
<dbReference type="AlphaFoldDB" id="A0A5C7J9Y3"/>
<comment type="caution">
    <text evidence="2">The sequence shown here is derived from an EMBL/GenBank/DDBJ whole genome shotgun (WGS) entry which is preliminary data.</text>
</comment>
<evidence type="ECO:0000313" key="3">
    <source>
        <dbReference type="Proteomes" id="UP000321026"/>
    </source>
</evidence>
<feature type="transmembrane region" description="Helical" evidence="1">
    <location>
        <begin position="45"/>
        <end position="69"/>
    </location>
</feature>
<accession>A0A5C7J9Y3</accession>
<sequence length="140" mass="16262">MITIKKDSTLRRLLTVYGCYHPWHLNQIADICSLSKAVMYSLMSVFFIIVITTIIFAVIIWPAFAWVFLLLMGFSLNNPGVVTSLFTFTVCAIAGFSFIAYVQYKLWQERREQNPRPPTIMQEWMTSIKGKYCARVNFEE</sequence>
<dbReference type="EMBL" id="SSDS01000022">
    <property type="protein sequence ID" value="TXG78287.1"/>
    <property type="molecule type" value="Genomic_DNA"/>
</dbReference>